<dbReference type="InParanoid" id="A7RMB1"/>
<evidence type="ECO:0000313" key="3">
    <source>
        <dbReference type="EMBL" id="EDO47474.1"/>
    </source>
</evidence>
<feature type="DNA-binding region" description="Homeobox" evidence="1">
    <location>
        <begin position="3"/>
        <end position="21"/>
    </location>
</feature>
<keyword evidence="4" id="KW-1185">Reference proteome</keyword>
<dbReference type="EMBL" id="DS469519">
    <property type="protein sequence ID" value="EDO47474.1"/>
    <property type="molecule type" value="Genomic_DNA"/>
</dbReference>
<evidence type="ECO:0000259" key="2">
    <source>
        <dbReference type="PROSITE" id="PS50071"/>
    </source>
</evidence>
<evidence type="ECO:0000256" key="1">
    <source>
        <dbReference type="PROSITE-ProRule" id="PRU00108"/>
    </source>
</evidence>
<comment type="subcellular location">
    <subcellularLocation>
        <location evidence="1">Nucleus</location>
    </subcellularLocation>
</comment>
<keyword evidence="1" id="KW-0371">Homeobox</keyword>
<feature type="domain" description="Homeobox" evidence="2">
    <location>
        <begin position="1"/>
        <end position="20"/>
    </location>
</feature>
<accession>A7RMB1</accession>
<reference evidence="3 4" key="1">
    <citation type="journal article" date="2007" name="Science">
        <title>Sea anemone genome reveals ancestral eumetazoan gene repertoire and genomic organization.</title>
        <authorList>
            <person name="Putnam N.H."/>
            <person name="Srivastava M."/>
            <person name="Hellsten U."/>
            <person name="Dirks B."/>
            <person name="Chapman J."/>
            <person name="Salamov A."/>
            <person name="Terry A."/>
            <person name="Shapiro H."/>
            <person name="Lindquist E."/>
            <person name="Kapitonov V.V."/>
            <person name="Jurka J."/>
            <person name="Genikhovich G."/>
            <person name="Grigoriev I.V."/>
            <person name="Lucas S.M."/>
            <person name="Steele R.E."/>
            <person name="Finnerty J.R."/>
            <person name="Technau U."/>
            <person name="Martindale M.Q."/>
            <person name="Rokhsar D.S."/>
        </authorList>
    </citation>
    <scope>NUCLEOTIDE SEQUENCE [LARGE SCALE GENOMIC DNA]</scope>
    <source>
        <strain evidence="4">CH2 X CH6</strain>
    </source>
</reference>
<dbReference type="PROSITE" id="PS50071">
    <property type="entry name" value="HOMEOBOX_2"/>
    <property type="match status" value="1"/>
</dbReference>
<protein>
    <recommendedName>
        <fullName evidence="2">Homeobox domain-containing protein</fullName>
    </recommendedName>
</protein>
<dbReference type="CDD" id="cd00086">
    <property type="entry name" value="homeodomain"/>
    <property type="match status" value="1"/>
</dbReference>
<dbReference type="InterPro" id="IPR001356">
    <property type="entry name" value="HD"/>
</dbReference>
<keyword evidence="1" id="KW-0539">Nucleus</keyword>
<keyword evidence="1" id="KW-0238">DNA-binding</keyword>
<name>A7RMB1_NEMVE</name>
<gene>
    <name evidence="3" type="ORF">NEMVEDRAFT_v1g199219</name>
</gene>
<dbReference type="GO" id="GO:0003677">
    <property type="term" value="F:DNA binding"/>
    <property type="evidence" value="ECO:0007669"/>
    <property type="project" value="UniProtKB-UniRule"/>
</dbReference>
<proteinExistence type="predicted"/>
<dbReference type="HOGENOM" id="CLU_1462975_0_0_1"/>
<dbReference type="Proteomes" id="UP000001593">
    <property type="component" value="Unassembled WGS sequence"/>
</dbReference>
<organism evidence="3 4">
    <name type="scientific">Nematostella vectensis</name>
    <name type="common">Starlet sea anemone</name>
    <dbReference type="NCBI Taxonomy" id="45351"/>
    <lineage>
        <taxon>Eukaryota</taxon>
        <taxon>Metazoa</taxon>
        <taxon>Cnidaria</taxon>
        <taxon>Anthozoa</taxon>
        <taxon>Hexacorallia</taxon>
        <taxon>Actiniaria</taxon>
        <taxon>Edwardsiidae</taxon>
        <taxon>Nematostella</taxon>
    </lineage>
</organism>
<sequence length="185" mass="21356">MGKYRNIVWFQNRRAKWRRHERKNKAPSFGLRALAAQGHVTSDVTSTSTPIPMTSHMHASFMPPCEEYPWQQYHTPIVDYPGWSTISRHAMYHPYSPRSALVHPGHFTTIFSPDGYTGYPCFGCRPLEEGHVTGWSATSDARFEHSALFPARGLLQFPYSVMDLRHKASLHTKSMHRKQVETKRE</sequence>
<dbReference type="AlphaFoldDB" id="A7RMB1"/>
<evidence type="ECO:0000313" key="4">
    <source>
        <dbReference type="Proteomes" id="UP000001593"/>
    </source>
</evidence>
<dbReference type="GO" id="GO:0005634">
    <property type="term" value="C:nucleus"/>
    <property type="evidence" value="ECO:0007669"/>
    <property type="project" value="UniProtKB-SubCell"/>
</dbReference>